<dbReference type="Gene3D" id="1.10.1200.10">
    <property type="entry name" value="ACP-like"/>
    <property type="match status" value="3"/>
</dbReference>
<proteinExistence type="predicted"/>
<feature type="domain" description="PKS/mFAS DH" evidence="9">
    <location>
        <begin position="3234"/>
        <end position="3502"/>
    </location>
</feature>
<evidence type="ECO:0000256" key="3">
    <source>
        <dbReference type="ARBA" id="ARBA00022679"/>
    </source>
</evidence>
<dbReference type="SUPFAM" id="SSF53335">
    <property type="entry name" value="S-adenosyl-L-methionine-dependent methyltransferases"/>
    <property type="match status" value="4"/>
</dbReference>
<dbReference type="InterPro" id="IPR020806">
    <property type="entry name" value="PKS_PP-bd"/>
</dbReference>
<accession>A0AAV1HVE0</accession>
<dbReference type="InterPro" id="IPR050091">
    <property type="entry name" value="PKS_NRPS_Biosynth_Enz"/>
</dbReference>
<dbReference type="InterPro" id="IPR042104">
    <property type="entry name" value="PKS_dehydratase_sf"/>
</dbReference>
<dbReference type="Gene3D" id="3.40.50.150">
    <property type="entry name" value="Vaccinia Virus protein VP39"/>
    <property type="match status" value="4"/>
</dbReference>
<feature type="region of interest" description="N-terminal hotdog fold" evidence="5">
    <location>
        <begin position="512"/>
        <end position="636"/>
    </location>
</feature>
<comment type="caution">
    <text evidence="10">The sequence shown here is derived from an EMBL/GenBank/DDBJ whole genome shotgun (WGS) entry which is preliminary data.</text>
</comment>
<dbReference type="SMART" id="SM01294">
    <property type="entry name" value="PKS_PP_betabranch"/>
    <property type="match status" value="3"/>
</dbReference>
<dbReference type="Proteomes" id="UP001314263">
    <property type="component" value="Unassembled WGS sequence"/>
</dbReference>
<evidence type="ECO:0000313" key="10">
    <source>
        <dbReference type="EMBL" id="CAK0754877.1"/>
    </source>
</evidence>
<name>A0AAV1HVE0_9CHLO</name>
<dbReference type="GO" id="GO:0006633">
    <property type="term" value="P:fatty acid biosynthetic process"/>
    <property type="evidence" value="ECO:0007669"/>
    <property type="project" value="TreeGrafter"/>
</dbReference>
<feature type="domain" description="PKS/mFAS DH" evidence="9">
    <location>
        <begin position="512"/>
        <end position="783"/>
    </location>
</feature>
<dbReference type="InterPro" id="IPR009081">
    <property type="entry name" value="PP-bd_ACP"/>
</dbReference>
<dbReference type="SMART" id="SM00823">
    <property type="entry name" value="PKS_PP"/>
    <property type="match status" value="3"/>
</dbReference>
<dbReference type="EMBL" id="CAUYUE010000003">
    <property type="protein sequence ID" value="CAK0754877.1"/>
    <property type="molecule type" value="Genomic_DNA"/>
</dbReference>
<dbReference type="PROSITE" id="PS50075">
    <property type="entry name" value="CARRIER"/>
    <property type="match status" value="3"/>
</dbReference>
<gene>
    <name evidence="10" type="ORF">CVIRNUC_002331</name>
</gene>
<keyword evidence="11" id="KW-1185">Reference proteome</keyword>
<dbReference type="Pfam" id="PF00550">
    <property type="entry name" value="PP-binding"/>
    <property type="match status" value="3"/>
</dbReference>
<evidence type="ECO:0000256" key="1">
    <source>
        <dbReference type="ARBA" id="ARBA00022450"/>
    </source>
</evidence>
<feature type="active site" description="Proton acceptor; for dehydratase activity" evidence="5">
    <location>
        <position position="3268"/>
    </location>
</feature>
<keyword evidence="3" id="KW-0808">Transferase</keyword>
<dbReference type="SUPFAM" id="SSF53901">
    <property type="entry name" value="Thiolase-like"/>
    <property type="match status" value="2"/>
</dbReference>
<dbReference type="Gene3D" id="3.40.47.10">
    <property type="match status" value="2"/>
</dbReference>
<dbReference type="SUPFAM" id="SSF47336">
    <property type="entry name" value="ACP-like"/>
    <property type="match status" value="3"/>
</dbReference>
<dbReference type="GO" id="GO:0004312">
    <property type="term" value="F:fatty acid synthase activity"/>
    <property type="evidence" value="ECO:0007669"/>
    <property type="project" value="TreeGrafter"/>
</dbReference>
<evidence type="ECO:0000256" key="6">
    <source>
        <dbReference type="SAM" id="MobiDB-lite"/>
    </source>
</evidence>
<dbReference type="InterPro" id="IPR006162">
    <property type="entry name" value="Ppantetheine_attach_site"/>
</dbReference>
<feature type="region of interest" description="C-terminal hotdog fold" evidence="5">
    <location>
        <begin position="3367"/>
        <end position="3502"/>
    </location>
</feature>
<dbReference type="InterPro" id="IPR020807">
    <property type="entry name" value="PKS_DH"/>
</dbReference>
<dbReference type="Pfam" id="PF00109">
    <property type="entry name" value="ketoacyl-synt"/>
    <property type="match status" value="2"/>
</dbReference>
<dbReference type="InterPro" id="IPR029063">
    <property type="entry name" value="SAM-dependent_MTases_sf"/>
</dbReference>
<protein>
    <submittedName>
        <fullName evidence="10">Uncharacterized protein</fullName>
    </submittedName>
</protein>
<dbReference type="CDD" id="cd00833">
    <property type="entry name" value="PKS"/>
    <property type="match status" value="2"/>
</dbReference>
<dbReference type="Pfam" id="PF08242">
    <property type="entry name" value="Methyltransf_12"/>
    <property type="match status" value="3"/>
</dbReference>
<dbReference type="PROSITE" id="PS52019">
    <property type="entry name" value="PKS_MFAS_DH"/>
    <property type="match status" value="2"/>
</dbReference>
<feature type="active site" description="Proton donor; for dehydratase activity" evidence="5">
    <location>
        <position position="3416"/>
    </location>
</feature>
<dbReference type="SMART" id="SM00825">
    <property type="entry name" value="PKS_KS"/>
    <property type="match status" value="2"/>
</dbReference>
<evidence type="ECO:0000256" key="4">
    <source>
        <dbReference type="ARBA" id="ARBA00023268"/>
    </source>
</evidence>
<dbReference type="InterPro" id="IPR013217">
    <property type="entry name" value="Methyltransf_12"/>
</dbReference>
<dbReference type="Gene3D" id="3.10.129.110">
    <property type="entry name" value="Polyketide synthase dehydratase"/>
    <property type="match status" value="2"/>
</dbReference>
<dbReference type="Gene3D" id="3.10.129.120">
    <property type="match status" value="1"/>
</dbReference>
<feature type="compositionally biased region" description="Low complexity" evidence="6">
    <location>
        <begin position="13"/>
        <end position="33"/>
    </location>
</feature>
<dbReference type="PROSITE" id="PS00012">
    <property type="entry name" value="PHOSPHOPANTETHEINE"/>
    <property type="match status" value="3"/>
</dbReference>
<keyword evidence="1" id="KW-0596">Phosphopantetheine</keyword>
<feature type="region of interest" description="N-terminal hotdog fold" evidence="5">
    <location>
        <begin position="3234"/>
        <end position="3354"/>
    </location>
</feature>
<keyword evidence="4" id="KW-0511">Multifunctional enzyme</keyword>
<dbReference type="InterPro" id="IPR014031">
    <property type="entry name" value="Ketoacyl_synth_C"/>
</dbReference>
<feature type="region of interest" description="C-terminal hotdog fold" evidence="5">
    <location>
        <begin position="654"/>
        <end position="783"/>
    </location>
</feature>
<feature type="active site" description="Proton acceptor; for dehydratase activity" evidence="5">
    <location>
        <position position="545"/>
    </location>
</feature>
<sequence>MKSRSKGQSGKVAAANLAAMEAEPSEQPAEQPAYFGLDESDIEEWLESSSNGSVHALTMAQAPSAVKLLTASVWRGPRTAVPSGDACRVVPPSRWEADFGWNEAYAPNKRFGSFVDDAELFDSAFFGVAQPEAEAMDAQQRLLLESSYEAMRSSTPRAFTGETAKGVAVAVGVSYTEYYLNSAHQQMTAYTATSGTLSVVCGRLSFTLGLKGPSVSMDTACSSSLVGAHMACTSFLSAECPRALVAGINLTMRAETTAVLSKAGMLAQDGRCKCLDASADGYMRGEGCIVHLMEAIEPEELAGAQQTAQAMVMDGTAVNQDGRSSSLTAPNGPSQQQVIRAALTKGEVAAEDVSVLEMHGTGTGLGDPIEIGAAFAVLQAQGEAAPPLELQAAKSRLLHLEPAAGAAGLGMLTARLQQQPSHETLHLRAVNPHVAAIFQGYAAKGSAREWLIRRCASTLSSSKQTKGGVSSFAYQGTNSHATIGALKLIQASLYHSQLTWERQKFWFQVTSHPLLWTVLKLASMIGVVVAQAQLRRPALAFLRDHSVQGRTILPAAAMLEMTMAFGKVLCGMGKVYNEIAVASGAMPAPFVLSSPGQPEAQSRVNLASGLAEVAGSSGPRPANHLRGVLAQSQSPSQGPAPAALPEREESGSGTACLVSDCALQVSAAQGEERGRAVCAEVCLWEGATDQSFWVHPAGADAAIHAGAALRTEGEKDILVSSSVGYYGAENALQGHISHVGLEVQQQSSDGTVISNHRLQSDVAQPALSMGGVAARLLSSTAGSATAISSSTGLPASAQSKEPVSQVIDADWTIPLEPRGRIEQLKSLLPAMPVGFTEQMACPPLRSAMPAGVQAGQEAFQAWTRLLLLDAVQRMGFFRQANQVVLRPDLLKRIDPAQMRLASELFTILEAARFITRQQDCVYHTSSLASSPQTTAALQHLDEQRVALESSLAPHLASHAHLLWHSTRKLPDLLSGTVAARDVFFPDDSPDLVEAVYRASSLAETFIAQLATAVRTYVEARLQDVPEGRKLRILEVGSGAAGAIAAVMAALDSVLERVEFTCTASTPQLLAHARTLVVSRFPSAGFKLLDIQQDIVTQGFRVGSYDVLLATNAIRSAQHAATALQNCKALLRADGLLAVTEPTAKTEFFTLTIDLASGWWLHDDNTDQLAGSSSVSRDGWKQLMVDHGFRDVIVAGQEASTPSLLPEQAVVLGLSNGCVRVFEDDDSLQQQHLPMPKQAIASDFMQRMAELPLRNDTSPALEAGVRRFEAWCHLLLLDAWQRAGMFKEPNVSATVAGIAKQNMEARGASATRHARMIQAALDILVSSGLLRKANDVYTSTQRIGSDDVRAGISSLHRDAEAMASGECQPISTSITLIRTTMEAWPKIITGKVKATDVMFPGGSPELVGPVYQNPILSAPFNEQLAAAVQSYCNDMLQGSPSSRRVRVVEVGSGSGATSVVVMEALAHLADRLEFVYTDLSPQLVAHGRKTYGARYPFASFQLLDIEKDTEEQGYPNGSFDVLLATNVLHATADMTNTLQRCKQLLRRDGLLIANELTAKTEFLTLTFGLTDGWWLYHDGYMRLPGSPLLSRESWKMLLLEQGFEQPCVAGKGCEVPWLLSRQSVVMGLSDGLILAQPAVFVPRTLNGHPASLPHELAASYMQIPLRNSLPQGFEAAVDDFEQWVPILLLEALQRAGHFKTVGESMTAAALKKNCHHGYARFIDEALSTLCIAGLLEYQESGRYTVTDMLYEADVHQMLDDVAAHGAHLAEGPAAPIASSITLITACMQALPELLSGKLRIADVMFPKGSPELVESIYKNAVLSAPFNEQMAVAIHMQCLHMLQGLPKGQKVRIVEIGSGSGGTSEVVMAALADLAERLELTYTDLSPQLVAYGQKTYGPRFPFAVFRQLDVEKSIEDQGFPIGQYNIVFATNVLHATRNMSRTLQQCKALLRKGGLLIANELSTKTDFLTLTFGLTDGWWLFDDAELRISGSPIISRQGWKALLSEQGFEAVIALGEACAAPALLQRQSVFLGVSNGNVLVRRPAFKQAQLRNTMRSLTSEAIQQMKDIPLRNSIAPGFALVMQQFEEWAQLLLLDALQRTGFFTQSSPAISLADLQSRVPAGYARFMAEATAMLEISGYLESQSNGKLRLSPEASSAKSLGALSSLQSEGQRLAQAAGADIAPNVKLMSICMEALPKILAGITEVNDVMFPNGSSDLVEPIYNNAALSMPFNEQLADVISTYVQHRRQGLPPGEKVRILEIGSGRGGASRFLMEALADPAERVEFTYTDISPQMIAYGREAYGQQYKFMRFHVLDIERDIAPQGFGVGRYDIVVATNVLHTIRNVGRALQQCKALLRKGGLLALNELSTETPFLSLTFGLTDAWRLYDDESRRITGSPILSRDAWKKLMQEQGFEQLVIAGENLQAPPLLSCQSVVIGISDGNIQLPRRTGRGIAAKKAASKAMTAGTQRQQLSSTIARPAKASALGEFQNILHVVSHIVKGLLGAEIPADQPLMEAGLDSIGAVELRNAVSSAFGLDLPVTATFDYPSADALARYIASKSATVNTEQAEPNLVPVRTVDSIGLIQHIAQDLSEIVSGLLGMRVDAALPLMEAGLDSIGAVELRNAVSAKYGVELPATITFDYPNVGKLAQYLAAKIAPSSMQASVWGAEEMQAYLPEEHTADGIAQVIHGMVSGLLCQDIGQDEPLMGAGLDSIAAVELRNSISSKYGIDLPATITFDQPTIKALAGYLAALLAPQQQLQLQPTAGASLLVAPQDDGHATTHVVGISSVMAGSSQPFHGFAECLVGTTDLPVAIPLERWDVDYGTRASAEIIQSNMLRFAALADGIDCFDATAFRCGPGEAAAMDPQQRVLLEQVYGALQTGKGSLLGSKEASTGVYVGCVWQEYQVLLEHLQVKPTVATLTGSGMNFMVGRVSYTFSLQGPCIGLDTACSSSLVAAHLAARGLLDSETSAAVAAGVNLMLVPGTFTHMAQLGALSPTGRSKSLDAAADGYGRGEGCIAVIMRRPGRTVIADYSPLAMMQGSACNQAGRSSGLTAPNGPAQTALLKTALAVAQLAPHDVALISMHGTGTPLGDPIEVGALGLGLASGPGPASRVVLGSVKACFGHTEGAAGIHGALLAIFAVQKRLAPAIMHMRGMNTYVSAAISDWEVTSNLSAAVPREGAALANILPRMSAGASSFGMSGVNAHGLFASPNTLIRQVSSLNWERGRYWMSPPNYCLLVEANQRQTAQCRFLVQLSQPALSYLMDHIVAGRSLLPGAAMFEATTAAGCTLAERSSVDLCLADISIPSPVVMQSGVSQELACIVNVNRGTLALQGNMGSAPGGRYCLRSAYALVSAALAIAKDGFKALLLRLKIFDQKRLQSDGEYTAPFRCTGEVSLDTTVKGSGYIAHPAIIDNCMQLGPITAIDDAQGVNEVTRVVAGLSAFHARACPRRDSAWATLERSSPEKDGSILSSHWLSGTAAPLLALAGLQAKEIGKYATEAAPVPAEHGALQASALYSCSWQSILPLKRPSLPEDHTSTGVLLSWTASAKSAMQTICLHTRSTLPGAEACTLATARHAQALQGLLQSRSGSSAQLLSQAQSSCNGIVCYQGLQSKSLRLISCSMSAMLRVAAMEKPSCTHSFIACDELSHANLKASALPTLLKPSVHGNTTRVRA</sequence>
<dbReference type="PANTHER" id="PTHR43775">
    <property type="entry name" value="FATTY ACID SYNTHASE"/>
    <property type="match status" value="1"/>
</dbReference>
<dbReference type="GO" id="GO:0031177">
    <property type="term" value="F:phosphopantetheine binding"/>
    <property type="evidence" value="ECO:0007669"/>
    <property type="project" value="InterPro"/>
</dbReference>
<evidence type="ECO:0000259" key="9">
    <source>
        <dbReference type="PROSITE" id="PS52019"/>
    </source>
</evidence>
<dbReference type="InterPro" id="IPR049552">
    <property type="entry name" value="PKS_DH_N"/>
</dbReference>
<reference evidence="10 11" key="1">
    <citation type="submission" date="2023-10" db="EMBL/GenBank/DDBJ databases">
        <authorList>
            <person name="Maclean D."/>
            <person name="Macfadyen A."/>
        </authorList>
    </citation>
    <scope>NUCLEOTIDE SEQUENCE [LARGE SCALE GENOMIC DNA]</scope>
</reference>
<evidence type="ECO:0000259" key="8">
    <source>
        <dbReference type="PROSITE" id="PS52004"/>
    </source>
</evidence>
<dbReference type="InterPro" id="IPR036736">
    <property type="entry name" value="ACP-like_sf"/>
</dbReference>
<keyword evidence="2" id="KW-0597">Phosphoprotein</keyword>
<dbReference type="InterPro" id="IPR014030">
    <property type="entry name" value="Ketoacyl_synth_N"/>
</dbReference>
<dbReference type="SMART" id="SM00826">
    <property type="entry name" value="PKS_DH"/>
    <property type="match status" value="1"/>
</dbReference>
<feature type="domain" description="Carrier" evidence="7">
    <location>
        <begin position="2583"/>
        <end position="2657"/>
    </location>
</feature>
<dbReference type="PROSITE" id="PS52004">
    <property type="entry name" value="KS3_2"/>
    <property type="match status" value="2"/>
</dbReference>
<evidence type="ECO:0000313" key="11">
    <source>
        <dbReference type="Proteomes" id="UP001314263"/>
    </source>
</evidence>
<feature type="domain" description="Ketosynthase family 3 (KS3)" evidence="8">
    <location>
        <begin position="50"/>
        <end position="485"/>
    </location>
</feature>
<evidence type="ECO:0000256" key="2">
    <source>
        <dbReference type="ARBA" id="ARBA00022553"/>
    </source>
</evidence>
<evidence type="ECO:0000259" key="7">
    <source>
        <dbReference type="PROSITE" id="PS50075"/>
    </source>
</evidence>
<feature type="domain" description="Carrier" evidence="7">
    <location>
        <begin position="2487"/>
        <end position="2561"/>
    </location>
</feature>
<dbReference type="PANTHER" id="PTHR43775:SF37">
    <property type="entry name" value="SI:DKEY-61P9.11"/>
    <property type="match status" value="1"/>
</dbReference>
<dbReference type="CDD" id="cd02440">
    <property type="entry name" value="AdoMet_MTases"/>
    <property type="match status" value="3"/>
</dbReference>
<organism evidence="10 11">
    <name type="scientific">Coccomyxa viridis</name>
    <dbReference type="NCBI Taxonomy" id="1274662"/>
    <lineage>
        <taxon>Eukaryota</taxon>
        <taxon>Viridiplantae</taxon>
        <taxon>Chlorophyta</taxon>
        <taxon>core chlorophytes</taxon>
        <taxon>Trebouxiophyceae</taxon>
        <taxon>Trebouxiophyceae incertae sedis</taxon>
        <taxon>Coccomyxaceae</taxon>
        <taxon>Coccomyxa</taxon>
    </lineage>
</organism>
<feature type="active site" description="Proton donor; for dehydratase activity" evidence="5">
    <location>
        <position position="700"/>
    </location>
</feature>
<dbReference type="Pfam" id="PF21089">
    <property type="entry name" value="PKS_DH_N"/>
    <property type="match status" value="2"/>
</dbReference>
<feature type="region of interest" description="Disordered" evidence="6">
    <location>
        <begin position="630"/>
        <end position="649"/>
    </location>
</feature>
<dbReference type="InterPro" id="IPR020841">
    <property type="entry name" value="PKS_Beta-ketoAc_synthase_dom"/>
</dbReference>
<dbReference type="Pfam" id="PF02801">
    <property type="entry name" value="Ketoacyl-synt_C"/>
    <property type="match status" value="2"/>
</dbReference>
<feature type="domain" description="Carrier" evidence="7">
    <location>
        <begin position="2679"/>
        <end position="2754"/>
    </location>
</feature>
<dbReference type="InterPro" id="IPR016039">
    <property type="entry name" value="Thiolase-like"/>
</dbReference>
<feature type="region of interest" description="Disordered" evidence="6">
    <location>
        <begin position="1"/>
        <end position="33"/>
    </location>
</feature>
<feature type="domain" description="Ketosynthase family 3 (KS3)" evidence="8">
    <location>
        <begin position="2779"/>
        <end position="3212"/>
    </location>
</feature>
<dbReference type="InterPro" id="IPR049900">
    <property type="entry name" value="PKS_mFAS_DH"/>
</dbReference>
<evidence type="ECO:0000256" key="5">
    <source>
        <dbReference type="PROSITE-ProRule" id="PRU01363"/>
    </source>
</evidence>